<sequence>MENVKHLKVARRVAERIWAVNKYEIMAKGYDQYKEISKSFRLLDSFTRIEAVYFQINEILNLPYKKGAVITTLEHIWGYFKKKATSEEKEAFFQALEKCKLLDCVSFDNFPPEVIQCRNVLGRLLDQYPDSYLQVSRFLHPERSWDEVTVRNRRFVWKNGIVFIHEAE</sequence>
<reference evidence="2" key="1">
    <citation type="submission" date="2024-05" db="EMBL/GenBank/DDBJ databases">
        <title>Alkalihalobacillus sp. strain MEB203 novel alkaliphilic bacterium from Lonar Lake, India.</title>
        <authorList>
            <person name="Joshi A."/>
            <person name="Thite S."/>
            <person name="Mengade P."/>
        </authorList>
    </citation>
    <scope>NUCLEOTIDE SEQUENCE</scope>
    <source>
        <strain evidence="2">MEB 203</strain>
    </source>
</reference>
<keyword evidence="3" id="KW-1185">Reference proteome</keyword>
<feature type="domain" description="DUF1722" evidence="1">
    <location>
        <begin position="22"/>
        <end position="141"/>
    </location>
</feature>
<evidence type="ECO:0000313" key="3">
    <source>
        <dbReference type="Proteomes" id="UP001148125"/>
    </source>
</evidence>
<evidence type="ECO:0000313" key="2">
    <source>
        <dbReference type="EMBL" id="MDE5414704.1"/>
    </source>
</evidence>
<dbReference type="Pfam" id="PF08349">
    <property type="entry name" value="DUF1722"/>
    <property type="match status" value="1"/>
</dbReference>
<name>A0ABT5VKB7_9BACI</name>
<protein>
    <submittedName>
        <fullName evidence="2">YbgA family protein</fullName>
    </submittedName>
</protein>
<dbReference type="InterPro" id="IPR013560">
    <property type="entry name" value="DUF1722"/>
</dbReference>
<evidence type="ECO:0000259" key="1">
    <source>
        <dbReference type="Pfam" id="PF08349"/>
    </source>
</evidence>
<accession>A0ABT5VKB7</accession>
<organism evidence="2 3">
    <name type="scientific">Alkalihalobacterium chitinilyticum</name>
    <dbReference type="NCBI Taxonomy" id="2980103"/>
    <lineage>
        <taxon>Bacteria</taxon>
        <taxon>Bacillati</taxon>
        <taxon>Bacillota</taxon>
        <taxon>Bacilli</taxon>
        <taxon>Bacillales</taxon>
        <taxon>Bacillaceae</taxon>
        <taxon>Alkalihalobacterium</taxon>
    </lineage>
</organism>
<dbReference type="EMBL" id="JAOTPO010000010">
    <property type="protein sequence ID" value="MDE5414704.1"/>
    <property type="molecule type" value="Genomic_DNA"/>
</dbReference>
<proteinExistence type="predicted"/>
<gene>
    <name evidence="2" type="ORF">N7Z68_15095</name>
</gene>
<dbReference type="RefSeq" id="WP_275119312.1">
    <property type="nucleotide sequence ID" value="NZ_JAOTPO010000010.1"/>
</dbReference>
<comment type="caution">
    <text evidence="2">The sequence shown here is derived from an EMBL/GenBank/DDBJ whole genome shotgun (WGS) entry which is preliminary data.</text>
</comment>
<dbReference type="Proteomes" id="UP001148125">
    <property type="component" value="Unassembled WGS sequence"/>
</dbReference>